<feature type="region of interest" description="Disordered" evidence="1">
    <location>
        <begin position="53"/>
        <end position="145"/>
    </location>
</feature>
<evidence type="ECO:0000313" key="3">
    <source>
        <dbReference type="Proteomes" id="UP000199215"/>
    </source>
</evidence>
<name>A0A1H6I2F2_9EURY</name>
<dbReference type="Proteomes" id="UP000199215">
    <property type="component" value="Unassembled WGS sequence"/>
</dbReference>
<sequence length="381" mass="40944">MVPTPDQMTDLPADAEPFADWVAETAAARGVSEQELLNQLVSALWVLDELDNLRRGSGDGSDGDGEDRSGSSTAEDSVAVPGFDSSDVGTEDADAEKSAAETAETGVGDDDRDHTTASVADDAVSDAAEDDADTDSTEDDTAAGMAGDRQDVLEALLESADVASGSGSTPDTHRLERHLHDLSLDVEDQRKRHDRYTDRISDEITRINGRVRSLEESTERFLTADDLDPYATETAVDREIGDLEDWIDSEFDDIEALFEHVLSMVDDLESRLDDREAAIRSAFESELASIRSRLDDRDRLAALRREAMTTGIRTAACADCGETVDLALLEAPRCPDCTATFRAVEPAGWNPFASATLRTGPTDPPVDASDGADDDPLDGDA</sequence>
<dbReference type="STRING" id="1267564.SAMN05192561_101666"/>
<accession>A0A1H6I2F2</accession>
<keyword evidence="3" id="KW-1185">Reference proteome</keyword>
<proteinExistence type="predicted"/>
<protein>
    <submittedName>
        <fullName evidence="2">Uncharacterized protein</fullName>
    </submittedName>
</protein>
<feature type="compositionally biased region" description="Acidic residues" evidence="1">
    <location>
        <begin position="123"/>
        <end position="141"/>
    </location>
</feature>
<feature type="region of interest" description="Disordered" evidence="1">
    <location>
        <begin position="352"/>
        <end position="381"/>
    </location>
</feature>
<feature type="compositionally biased region" description="Acidic residues" evidence="1">
    <location>
        <begin position="370"/>
        <end position="381"/>
    </location>
</feature>
<gene>
    <name evidence="2" type="ORF">SAMN05192561_101666</name>
</gene>
<evidence type="ECO:0000313" key="2">
    <source>
        <dbReference type="EMBL" id="SEH40638.1"/>
    </source>
</evidence>
<organism evidence="2 3">
    <name type="scientific">Halopenitus malekzadehii</name>
    <dbReference type="NCBI Taxonomy" id="1267564"/>
    <lineage>
        <taxon>Archaea</taxon>
        <taxon>Methanobacteriati</taxon>
        <taxon>Methanobacteriota</taxon>
        <taxon>Stenosarchaea group</taxon>
        <taxon>Halobacteria</taxon>
        <taxon>Halobacteriales</taxon>
        <taxon>Haloferacaceae</taxon>
        <taxon>Halopenitus</taxon>
    </lineage>
</organism>
<dbReference type="AlphaFoldDB" id="A0A1H6I2F2"/>
<dbReference type="EMBL" id="FNWU01000001">
    <property type="protein sequence ID" value="SEH40638.1"/>
    <property type="molecule type" value="Genomic_DNA"/>
</dbReference>
<reference evidence="2 3" key="1">
    <citation type="submission" date="2016-10" db="EMBL/GenBank/DDBJ databases">
        <authorList>
            <person name="de Groot N.N."/>
        </authorList>
    </citation>
    <scope>NUCLEOTIDE SEQUENCE [LARGE SCALE GENOMIC DNA]</scope>
    <source>
        <strain evidence="2 3">IBRC-M10418</strain>
    </source>
</reference>
<evidence type="ECO:0000256" key="1">
    <source>
        <dbReference type="SAM" id="MobiDB-lite"/>
    </source>
</evidence>
<dbReference type="Gene3D" id="1.10.287.1490">
    <property type="match status" value="1"/>
</dbReference>